<dbReference type="Proteomes" id="UP000297229">
    <property type="component" value="Unassembled WGS sequence"/>
</dbReference>
<dbReference type="Gene3D" id="1.25.40.10">
    <property type="entry name" value="Tetratricopeptide repeat domain"/>
    <property type="match status" value="1"/>
</dbReference>
<accession>A0A4Z1K123</accession>
<dbReference type="SUPFAM" id="SSF48452">
    <property type="entry name" value="TPR-like"/>
    <property type="match status" value="1"/>
</dbReference>
<comment type="caution">
    <text evidence="2">The sequence shown here is derived from an EMBL/GenBank/DDBJ whole genome shotgun (WGS) entry which is preliminary data.</text>
</comment>
<dbReference type="EMBL" id="PQXM01000030">
    <property type="protein sequence ID" value="TGO79508.1"/>
    <property type="molecule type" value="Genomic_DNA"/>
</dbReference>
<keyword evidence="3" id="KW-1185">Reference proteome</keyword>
<feature type="region of interest" description="Disordered" evidence="1">
    <location>
        <begin position="174"/>
        <end position="207"/>
    </location>
</feature>
<dbReference type="InterPro" id="IPR011990">
    <property type="entry name" value="TPR-like_helical_dom_sf"/>
</dbReference>
<evidence type="ECO:0000256" key="1">
    <source>
        <dbReference type="SAM" id="MobiDB-lite"/>
    </source>
</evidence>
<proteinExistence type="predicted"/>
<dbReference type="AlphaFoldDB" id="A0A4Z1K123"/>
<name>A0A4Z1K123_9HELO</name>
<evidence type="ECO:0000313" key="2">
    <source>
        <dbReference type="EMBL" id="TGO79508.1"/>
    </source>
</evidence>
<dbReference type="OrthoDB" id="5328412at2759"/>
<evidence type="ECO:0000313" key="3">
    <source>
        <dbReference type="Proteomes" id="UP000297229"/>
    </source>
</evidence>
<gene>
    <name evidence="2" type="ORF">BELL_0030g00120</name>
</gene>
<protein>
    <submittedName>
        <fullName evidence="2">Uncharacterized protein</fullName>
    </submittedName>
</protein>
<organism evidence="2 3">
    <name type="scientific">Botrytis elliptica</name>
    <dbReference type="NCBI Taxonomy" id="278938"/>
    <lineage>
        <taxon>Eukaryota</taxon>
        <taxon>Fungi</taxon>
        <taxon>Dikarya</taxon>
        <taxon>Ascomycota</taxon>
        <taxon>Pezizomycotina</taxon>
        <taxon>Leotiomycetes</taxon>
        <taxon>Helotiales</taxon>
        <taxon>Sclerotiniaceae</taxon>
        <taxon>Botrytis</taxon>
    </lineage>
</organism>
<sequence length="488" mass="54012">MPKKQFLRDTKKKSKHAPQIPATADEYLAAGVDFEEAGEKWRGGDAIKSTRFFVRAIDNYEEALKKFPNSFDLAYNRARVLYELTQYPKLRAQLPGTLLDLLSAALEASRFALSLKQDNADILFNTAQVLTSIAEVTSETRNVGNDDNLALLEEAIELFQRCLALQEYQYTESQAQAESVPTSDDDPDMEEGGVPLSDSNSQPPQDDRWASIVEPVTLETLLDTVVAQLQTLAILCGLVNVDAGRGLAWIEEYSMTLIGQKLQTYLEGTVDRQQEAGLAKSNFIAALADANFRFQRIDIGTYERTLNDAYASLSLDDHPEGLCDKAEAFISYNSSLRLNHKAVQSPEASASRWKVLTAALDNLTKASKLPSAENLPKIHILRGDVDLLRFQLGQPPSNYEISFKNGAVLTKNAEKFYRGAGNFAKVEGLRKELEEAEVKEALAMSLHGEPNKLLRCVKLQPEVVRNILEDAIDDGLISYEAISAMGIA</sequence>
<reference evidence="2 3" key="1">
    <citation type="submission" date="2017-12" db="EMBL/GenBank/DDBJ databases">
        <title>Comparative genomics of Botrytis spp.</title>
        <authorList>
            <person name="Valero-Jimenez C.A."/>
            <person name="Tapia P."/>
            <person name="Veloso J."/>
            <person name="Silva-Moreno E."/>
            <person name="Staats M."/>
            <person name="Valdes J.H."/>
            <person name="Van Kan J.A.L."/>
        </authorList>
    </citation>
    <scope>NUCLEOTIDE SEQUENCE [LARGE SCALE GENOMIC DNA]</scope>
    <source>
        <strain evidence="2 3">Be9601</strain>
    </source>
</reference>